<organism evidence="7 8">
    <name type="scientific">Williamsia maris</name>
    <dbReference type="NCBI Taxonomy" id="72806"/>
    <lineage>
        <taxon>Bacteria</taxon>
        <taxon>Bacillati</taxon>
        <taxon>Actinomycetota</taxon>
        <taxon>Actinomycetes</taxon>
        <taxon>Mycobacteriales</taxon>
        <taxon>Nocardiaceae</taxon>
        <taxon>Williamsia</taxon>
    </lineage>
</organism>
<dbReference type="Gene3D" id="3.30.420.40">
    <property type="match status" value="2"/>
</dbReference>
<keyword evidence="3" id="KW-0067">ATP-binding</keyword>
<dbReference type="PANTHER" id="PTHR42749:SF1">
    <property type="entry name" value="CELL SHAPE-DETERMINING PROTEIN MREB"/>
    <property type="match status" value="1"/>
</dbReference>
<evidence type="ECO:0000256" key="3">
    <source>
        <dbReference type="ARBA" id="ARBA00022840"/>
    </source>
</evidence>
<feature type="compositionally biased region" description="Gly residues" evidence="6">
    <location>
        <begin position="488"/>
        <end position="570"/>
    </location>
</feature>
<gene>
    <name evidence="7" type="ORF">LX13_002354</name>
</gene>
<sequence length="618" mass="59370">MASGLGLKIGSSASVAVSTTRSGTYDALVRQTALELAPGRAPVLAAAGAVSAGSPDLAGFTQRVGDPVALVADDGRQFSGEELYATALACLARESGSDASSVVVACPNGWQAYTVDALRAAAATQGLSDVTFVPEAIAAVAAAEATRPDGLASGGVPRSGGSHAAVTDTDTDLVVVYDLGGSALDIAVVRTGEASQIIGRPVRSEDISGDAFDQLILTHVLESVSALDDLDPFAPDTVESLATLRRRCTAAKEALSSDTDTTVSVELPDLRTETRLVRSEVEDLLHEPIATSLTLLRETVAGTGHSLSDVTAIILTGGGSAVPLITEMMSSMLRVPVIVDADPVTTSAFGAAILAGEIDSAAAALDAMPANAAAAVADLAAARKADLVPAQTRAVEPAPRTTVVEKIPMGRNKRLAIIGGVAVAIALLTAGGLSVGTALSGDEAPAATPTQSAPATSGAPSASAGRSASAGSTPGAGSTGASAAPNTGSGGTAGTGGGAAQSPGTGGGSGSGSQNNGGTGSGSNGSTGGGTGGNTGGGNTGTGNTGGDTGGGSTGGGNTGGGDTGGGDTGGNAPPETAGRPTIPTLPTLPNFPGRVAQVPGNILGGVGDTVGGILGAN</sequence>
<reference evidence="7 8" key="1">
    <citation type="submission" date="2022-06" db="EMBL/GenBank/DDBJ databases">
        <title>Genomic Encyclopedia of Archaeal and Bacterial Type Strains, Phase II (KMG-II): from individual species to whole genera.</title>
        <authorList>
            <person name="Goeker M."/>
        </authorList>
    </citation>
    <scope>NUCLEOTIDE SEQUENCE [LARGE SCALE GENOMIC DNA]</scope>
    <source>
        <strain evidence="7 8">DSM 44693</strain>
    </source>
</reference>
<comment type="similarity">
    <text evidence="1">Belongs to the heat shock protein 70 family.</text>
</comment>
<name>A0ABT1HHN5_9NOCA</name>
<dbReference type="Gene3D" id="3.90.640.10">
    <property type="entry name" value="Actin, Chain A, domain 4"/>
    <property type="match status" value="1"/>
</dbReference>
<protein>
    <submittedName>
        <fullName evidence="7">Hsp70 protein</fullName>
    </submittedName>
</protein>
<comment type="caution">
    <text evidence="7">The sequence shown here is derived from an EMBL/GenBank/DDBJ whole genome shotgun (WGS) entry which is preliminary data.</text>
</comment>
<dbReference type="SUPFAM" id="SSF53067">
    <property type="entry name" value="Actin-like ATPase domain"/>
    <property type="match status" value="2"/>
</dbReference>
<evidence type="ECO:0000256" key="4">
    <source>
        <dbReference type="ARBA" id="ARBA00023016"/>
    </source>
</evidence>
<evidence type="ECO:0000256" key="5">
    <source>
        <dbReference type="ARBA" id="ARBA00023186"/>
    </source>
</evidence>
<accession>A0ABT1HHN5</accession>
<dbReference type="InterPro" id="IPR013126">
    <property type="entry name" value="Hsp_70_fam"/>
</dbReference>
<dbReference type="PANTHER" id="PTHR42749">
    <property type="entry name" value="CELL SHAPE-DETERMINING PROTEIN MREB"/>
    <property type="match status" value="1"/>
</dbReference>
<keyword evidence="4" id="KW-0346">Stress response</keyword>
<dbReference type="InterPro" id="IPR043129">
    <property type="entry name" value="ATPase_NBD"/>
</dbReference>
<feature type="compositionally biased region" description="Low complexity" evidence="6">
    <location>
        <begin position="444"/>
        <end position="487"/>
    </location>
</feature>
<feature type="region of interest" description="Disordered" evidence="6">
    <location>
        <begin position="442"/>
        <end position="589"/>
    </location>
</feature>
<evidence type="ECO:0000256" key="6">
    <source>
        <dbReference type="SAM" id="MobiDB-lite"/>
    </source>
</evidence>
<proteinExistence type="inferred from homology"/>
<dbReference type="Proteomes" id="UP001206895">
    <property type="component" value="Unassembled WGS sequence"/>
</dbReference>
<evidence type="ECO:0000313" key="7">
    <source>
        <dbReference type="EMBL" id="MCP2176535.1"/>
    </source>
</evidence>
<evidence type="ECO:0000313" key="8">
    <source>
        <dbReference type="Proteomes" id="UP001206895"/>
    </source>
</evidence>
<keyword evidence="8" id="KW-1185">Reference proteome</keyword>
<dbReference type="RefSeq" id="WP_253661514.1">
    <property type="nucleotide sequence ID" value="NZ_BAAAJQ010000001.1"/>
</dbReference>
<dbReference type="EMBL" id="JAMTCJ010000002">
    <property type="protein sequence ID" value="MCP2176535.1"/>
    <property type="molecule type" value="Genomic_DNA"/>
</dbReference>
<evidence type="ECO:0000256" key="1">
    <source>
        <dbReference type="ARBA" id="ARBA00007381"/>
    </source>
</evidence>
<dbReference type="PROSITE" id="PS01036">
    <property type="entry name" value="HSP70_3"/>
    <property type="match status" value="1"/>
</dbReference>
<evidence type="ECO:0000256" key="2">
    <source>
        <dbReference type="ARBA" id="ARBA00022741"/>
    </source>
</evidence>
<dbReference type="InterPro" id="IPR018181">
    <property type="entry name" value="Heat_shock_70_CS"/>
</dbReference>
<keyword evidence="2" id="KW-0547">Nucleotide-binding</keyword>
<keyword evidence="5" id="KW-0143">Chaperone</keyword>
<dbReference type="Pfam" id="PF00012">
    <property type="entry name" value="HSP70"/>
    <property type="match status" value="1"/>
</dbReference>